<dbReference type="GO" id="GO:0016874">
    <property type="term" value="F:ligase activity"/>
    <property type="evidence" value="ECO:0007669"/>
    <property type="project" value="UniProtKB-KW"/>
</dbReference>
<dbReference type="Pfam" id="PF13380">
    <property type="entry name" value="CoA_binding_2"/>
    <property type="match status" value="1"/>
</dbReference>
<gene>
    <name evidence="2" type="ORF">GCM10009681_40050</name>
</gene>
<comment type="caution">
    <text evidence="2">The sequence shown here is derived from an EMBL/GenBank/DDBJ whole genome shotgun (WGS) entry which is preliminary data.</text>
</comment>
<sequence>MAAGEADVLLADGATVHIRPIQPEDADAVVALHSRFSERTRYLRYFSPYPRIPAADLRRFVNVDHHDREALVVSSGGQLIAIGRYERLGDGSPDAEVAFVVEDAHQGRGIGSVLLEHLAAAAPRAGITRFVAEVLPQNGAMVRVFSDAGFEVTRRYADGVVHLTFPVAPTDRSLAVQWRREQRTEAASIARLLAPRGVALYGVRADSGATALRHLVASGFSGTLCVVDPAASGDHAGVPVVRSASAASGPVDLAVVATPAADVPGAVTDLAAADGHGLIVVSPGFTDAALSGLGHAAATDAPGVREQRDLVAAARRAGLRLIGPGSLGAQRVDGLNASLAPALPPGRIGLFCHSAAIGAVLLAEARRRGLGASTFVSAGNRADVSGNDLLQFWTEDPATDVVLMYLETLGNPRKFARIARTLGRDKPIVLITSAGTGAGDPAAVAALVARSGVIRVDTIGELFDVGALLEAQPLPAGPSVAVVAGDAALAALGARVCARAGLDVAPGYPAPSSPDQAAAVRDAVADDAVHAVVAIVPPPPSGPSDAAWLEQAVAGADKPVVAVLLGTEGARLLPAGVPGYPTVEEAARALARVVTYAAWRREPAGDLIPLSDVDAGRAGEVAARSGPVEELLAAYGVAVLPERAAGSAEEVVAAARELATGSLDGSAQREVAWWPLVLKATAPGLRHRLDLGAVRLDLADEAAVRRAYRDVARAFGPEVVVQRMARPGVACVVEVVDHPAFGPVVGFGLGGVATDLLGDRAWRAAPLTDRDAQQLVRAPRAAPLLFGHRGAAPADVDALVDLLLRMGQLAADQTTVRRLVLNPVLAHAEGLTVLHAEVAYGTPAARPDTGPRRLGL</sequence>
<organism evidence="2 3">
    <name type="scientific">Luedemannella helvata</name>
    <dbReference type="NCBI Taxonomy" id="349315"/>
    <lineage>
        <taxon>Bacteria</taxon>
        <taxon>Bacillati</taxon>
        <taxon>Actinomycetota</taxon>
        <taxon>Actinomycetes</taxon>
        <taxon>Micromonosporales</taxon>
        <taxon>Micromonosporaceae</taxon>
        <taxon>Luedemannella</taxon>
    </lineage>
</organism>
<dbReference type="Pfam" id="PF13607">
    <property type="entry name" value="Succ_CoA_lig"/>
    <property type="match status" value="1"/>
</dbReference>
<dbReference type="Pfam" id="PF13549">
    <property type="entry name" value="ATP-grasp_5"/>
    <property type="match status" value="1"/>
</dbReference>
<dbReference type="Gene3D" id="3.30.1490.20">
    <property type="entry name" value="ATP-grasp fold, A domain"/>
    <property type="match status" value="1"/>
</dbReference>
<dbReference type="Gene3D" id="3.40.630.30">
    <property type="match status" value="1"/>
</dbReference>
<dbReference type="InterPro" id="IPR032875">
    <property type="entry name" value="Succ_CoA_lig_flav_dom"/>
</dbReference>
<dbReference type="PANTHER" id="PTHR42793:SF1">
    <property type="entry name" value="PEPTIDYL-LYSINE N-ACETYLTRANSFERASE PATZ"/>
    <property type="match status" value="1"/>
</dbReference>
<accession>A0ABN2KSU7</accession>
<dbReference type="InterPro" id="IPR016102">
    <property type="entry name" value="Succinyl-CoA_synth-like"/>
</dbReference>
<dbReference type="SMART" id="SM00881">
    <property type="entry name" value="CoA_binding"/>
    <property type="match status" value="1"/>
</dbReference>
<dbReference type="InterPro" id="IPR000182">
    <property type="entry name" value="GNAT_dom"/>
</dbReference>
<dbReference type="SUPFAM" id="SSF52210">
    <property type="entry name" value="Succinyl-CoA synthetase domains"/>
    <property type="match status" value="2"/>
</dbReference>
<dbReference type="CDD" id="cd04301">
    <property type="entry name" value="NAT_SF"/>
    <property type="match status" value="1"/>
</dbReference>
<dbReference type="PANTHER" id="PTHR42793">
    <property type="entry name" value="COA BINDING DOMAIN CONTAINING PROTEIN"/>
    <property type="match status" value="1"/>
</dbReference>
<dbReference type="InterPro" id="IPR016181">
    <property type="entry name" value="Acyl_CoA_acyltransferase"/>
</dbReference>
<name>A0ABN2KSU7_9ACTN</name>
<dbReference type="EMBL" id="BAAALS010000020">
    <property type="protein sequence ID" value="GAA1764956.1"/>
    <property type="molecule type" value="Genomic_DNA"/>
</dbReference>
<dbReference type="SUPFAM" id="SSF55729">
    <property type="entry name" value="Acyl-CoA N-acyltransferases (Nat)"/>
    <property type="match status" value="1"/>
</dbReference>
<protein>
    <submittedName>
        <fullName evidence="2">Bifunctional GNAT family N-acetyltransferase/acetate--CoA ligase family protein</fullName>
    </submittedName>
</protein>
<dbReference type="InterPro" id="IPR036291">
    <property type="entry name" value="NAD(P)-bd_dom_sf"/>
</dbReference>
<keyword evidence="2" id="KW-0436">Ligase</keyword>
<dbReference type="Pfam" id="PF00583">
    <property type="entry name" value="Acetyltransf_1"/>
    <property type="match status" value="1"/>
</dbReference>
<dbReference type="Gene3D" id="3.30.470.20">
    <property type="entry name" value="ATP-grasp fold, B domain"/>
    <property type="match status" value="1"/>
</dbReference>
<feature type="domain" description="N-acetyltransferase" evidence="1">
    <location>
        <begin position="16"/>
        <end position="172"/>
    </location>
</feature>
<dbReference type="InterPro" id="IPR003781">
    <property type="entry name" value="CoA-bd"/>
</dbReference>
<evidence type="ECO:0000313" key="2">
    <source>
        <dbReference type="EMBL" id="GAA1764956.1"/>
    </source>
</evidence>
<dbReference type="InterPro" id="IPR013815">
    <property type="entry name" value="ATP_grasp_subdomain_1"/>
</dbReference>
<proteinExistence type="predicted"/>
<dbReference type="SUPFAM" id="SSF56059">
    <property type="entry name" value="Glutathione synthetase ATP-binding domain-like"/>
    <property type="match status" value="1"/>
</dbReference>
<dbReference type="Gene3D" id="3.40.50.261">
    <property type="entry name" value="Succinyl-CoA synthetase domains"/>
    <property type="match status" value="2"/>
</dbReference>
<dbReference type="Proteomes" id="UP001500655">
    <property type="component" value="Unassembled WGS sequence"/>
</dbReference>
<evidence type="ECO:0000313" key="3">
    <source>
        <dbReference type="Proteomes" id="UP001500655"/>
    </source>
</evidence>
<reference evidence="3" key="1">
    <citation type="journal article" date="2019" name="Int. J. Syst. Evol. Microbiol.">
        <title>The Global Catalogue of Microorganisms (GCM) 10K type strain sequencing project: providing services to taxonomists for standard genome sequencing and annotation.</title>
        <authorList>
            <consortium name="The Broad Institute Genomics Platform"/>
            <consortium name="The Broad Institute Genome Sequencing Center for Infectious Disease"/>
            <person name="Wu L."/>
            <person name="Ma J."/>
        </authorList>
    </citation>
    <scope>NUCLEOTIDE SEQUENCE [LARGE SCALE GENOMIC DNA]</scope>
    <source>
        <strain evidence="3">JCM 13249</strain>
    </source>
</reference>
<dbReference type="PROSITE" id="PS51186">
    <property type="entry name" value="GNAT"/>
    <property type="match status" value="1"/>
</dbReference>
<keyword evidence="3" id="KW-1185">Reference proteome</keyword>
<dbReference type="SUPFAM" id="SSF51735">
    <property type="entry name" value="NAD(P)-binding Rossmann-fold domains"/>
    <property type="match status" value="1"/>
</dbReference>
<dbReference type="RefSeq" id="WP_344084056.1">
    <property type="nucleotide sequence ID" value="NZ_BAAALS010000020.1"/>
</dbReference>
<evidence type="ECO:0000259" key="1">
    <source>
        <dbReference type="PROSITE" id="PS51186"/>
    </source>
</evidence>
<dbReference type="Gene3D" id="3.40.50.720">
    <property type="entry name" value="NAD(P)-binding Rossmann-like Domain"/>
    <property type="match status" value="1"/>
</dbReference>